<dbReference type="GO" id="GO:0030001">
    <property type="term" value="P:metal ion transport"/>
    <property type="evidence" value="ECO:0007669"/>
    <property type="project" value="UniProtKB-ARBA"/>
</dbReference>
<keyword evidence="7" id="KW-0406">Ion transport</keyword>
<keyword evidence="6 9" id="KW-1133">Transmembrane helix</keyword>
<evidence type="ECO:0000256" key="8">
    <source>
        <dbReference type="ARBA" id="ARBA00023136"/>
    </source>
</evidence>
<evidence type="ECO:0000256" key="1">
    <source>
        <dbReference type="ARBA" id="ARBA00004651"/>
    </source>
</evidence>
<dbReference type="Pfam" id="PF02386">
    <property type="entry name" value="TrkH"/>
    <property type="match status" value="1"/>
</dbReference>
<dbReference type="GO" id="GO:0005886">
    <property type="term" value="C:plasma membrane"/>
    <property type="evidence" value="ECO:0007669"/>
    <property type="project" value="UniProtKB-SubCell"/>
</dbReference>
<feature type="transmembrane region" description="Helical" evidence="9">
    <location>
        <begin position="20"/>
        <end position="39"/>
    </location>
</feature>
<keyword evidence="3" id="KW-0813">Transport</keyword>
<feature type="transmembrane region" description="Helical" evidence="9">
    <location>
        <begin position="197"/>
        <end position="216"/>
    </location>
</feature>
<evidence type="ECO:0000256" key="5">
    <source>
        <dbReference type="ARBA" id="ARBA00022692"/>
    </source>
</evidence>
<keyword evidence="8 9" id="KW-0472">Membrane</keyword>
<name>A0A644V9M3_9ZZZZ</name>
<feature type="transmembrane region" description="Helical" evidence="9">
    <location>
        <begin position="79"/>
        <end position="102"/>
    </location>
</feature>
<feature type="transmembrane region" description="Helical" evidence="9">
    <location>
        <begin position="350"/>
        <end position="372"/>
    </location>
</feature>
<dbReference type="InterPro" id="IPR003445">
    <property type="entry name" value="Cat_transpt"/>
</dbReference>
<sequence length="512" mass="56506">MKNINMRFSTISIISYYTGYIVLGTALLMLIPLLTSLLLHEWNPLLDFLISMSVSVITGLIMIFLGYETHENKVRLEWKHGFVVAALSWIILMFLCSLPYVLSGHVQSLLDACFDVMSGFTTTGLVLTQDLDHLSVGLNMWRHMLTFIGGQGMVVLALSFMLKNLGGAYKLYVGEAKDIELVPNVIGTARIIWKISIIYMIVGTLALWLCGIYIGLSPLSAFFHGLFIFESAWSTGGFAPNTQNIMYYHSFPYEIITIVFMVLGSLNFGLHYAVWQGNKKEIIKNIETQSFFITSFLACAFAVVKLSQLGVYNDAISIFRRVVYNVISAHTTTGFSNIYAQQFISDWGDFGILIIIIAMLIGGSACSTAGGFKGLRVGIVFKGLIADIKKLLSSERSIRIYKYHHIKDYILTDGVVKASALIIICYVILFAISTALGTFLGYPFAAAAFEAASVTGNVGLSIGITDPSMPTILKVQYIIAMYLGRLEFIAAFALFGHIIGGIKKLCIISVKH</sequence>
<dbReference type="AlphaFoldDB" id="A0A644V9M3"/>
<comment type="caution">
    <text evidence="10">The sequence shown here is derived from an EMBL/GenBank/DDBJ whole genome shotgun (WGS) entry which is preliminary data.</text>
</comment>
<gene>
    <name evidence="10" type="primary">trkG_2</name>
    <name evidence="10" type="ORF">SDC9_34041</name>
</gene>
<dbReference type="PANTHER" id="PTHR32024">
    <property type="entry name" value="TRK SYSTEM POTASSIUM UPTAKE PROTEIN TRKG-RELATED"/>
    <property type="match status" value="1"/>
</dbReference>
<dbReference type="GO" id="GO:0008324">
    <property type="term" value="F:monoatomic cation transmembrane transporter activity"/>
    <property type="evidence" value="ECO:0007669"/>
    <property type="project" value="InterPro"/>
</dbReference>
<proteinExistence type="inferred from homology"/>
<evidence type="ECO:0000256" key="4">
    <source>
        <dbReference type="ARBA" id="ARBA00022475"/>
    </source>
</evidence>
<evidence type="ECO:0000256" key="9">
    <source>
        <dbReference type="SAM" id="Phobius"/>
    </source>
</evidence>
<feature type="transmembrane region" description="Helical" evidence="9">
    <location>
        <begin position="290"/>
        <end position="310"/>
    </location>
</feature>
<feature type="transmembrane region" description="Helical" evidence="9">
    <location>
        <begin position="477"/>
        <end position="499"/>
    </location>
</feature>
<evidence type="ECO:0000256" key="2">
    <source>
        <dbReference type="ARBA" id="ARBA00009137"/>
    </source>
</evidence>
<evidence type="ECO:0000313" key="10">
    <source>
        <dbReference type="EMBL" id="MPL88028.1"/>
    </source>
</evidence>
<dbReference type="EMBL" id="VSSQ01000249">
    <property type="protein sequence ID" value="MPL88028.1"/>
    <property type="molecule type" value="Genomic_DNA"/>
</dbReference>
<keyword evidence="5 9" id="KW-0812">Transmembrane</keyword>
<accession>A0A644V9M3</accession>
<evidence type="ECO:0000256" key="3">
    <source>
        <dbReference type="ARBA" id="ARBA00022448"/>
    </source>
</evidence>
<evidence type="ECO:0000256" key="7">
    <source>
        <dbReference type="ARBA" id="ARBA00023065"/>
    </source>
</evidence>
<feature type="transmembrane region" description="Helical" evidence="9">
    <location>
        <begin position="409"/>
        <end position="432"/>
    </location>
</feature>
<comment type="similarity">
    <text evidence="2">Belongs to the TrkH potassium transport family.</text>
</comment>
<organism evidence="10">
    <name type="scientific">bioreactor metagenome</name>
    <dbReference type="NCBI Taxonomy" id="1076179"/>
    <lineage>
        <taxon>unclassified sequences</taxon>
        <taxon>metagenomes</taxon>
        <taxon>ecological metagenomes</taxon>
    </lineage>
</organism>
<feature type="transmembrane region" description="Helical" evidence="9">
    <location>
        <begin position="251"/>
        <end position="270"/>
    </location>
</feature>
<keyword evidence="4" id="KW-1003">Cell membrane</keyword>
<dbReference type="PANTHER" id="PTHR32024:SF2">
    <property type="entry name" value="TRK SYSTEM POTASSIUM UPTAKE PROTEIN TRKG-RELATED"/>
    <property type="match status" value="1"/>
</dbReference>
<protein>
    <submittedName>
        <fullName evidence="10">Trk system potassium uptake protein TrkG</fullName>
    </submittedName>
</protein>
<feature type="transmembrane region" description="Helical" evidence="9">
    <location>
        <begin position="140"/>
        <end position="162"/>
    </location>
</feature>
<evidence type="ECO:0000256" key="6">
    <source>
        <dbReference type="ARBA" id="ARBA00022989"/>
    </source>
</evidence>
<comment type="subcellular location">
    <subcellularLocation>
        <location evidence="1">Cell membrane</location>
        <topology evidence="1">Multi-pass membrane protein</topology>
    </subcellularLocation>
</comment>
<reference evidence="10" key="1">
    <citation type="submission" date="2019-08" db="EMBL/GenBank/DDBJ databases">
        <authorList>
            <person name="Kucharzyk K."/>
            <person name="Murdoch R.W."/>
            <person name="Higgins S."/>
            <person name="Loffler F."/>
        </authorList>
    </citation>
    <scope>NUCLEOTIDE SEQUENCE</scope>
</reference>
<feature type="transmembrane region" description="Helical" evidence="9">
    <location>
        <begin position="45"/>
        <end position="67"/>
    </location>
</feature>